<reference evidence="1 2" key="1">
    <citation type="submission" date="2017-11" db="EMBL/GenBank/DDBJ databases">
        <title>Comparative genomics of Botrytis spp.</title>
        <authorList>
            <person name="Valero-Jimenez C.A."/>
            <person name="Tapia P."/>
            <person name="Veloso J."/>
            <person name="Silva-Moreno E."/>
            <person name="Staats M."/>
            <person name="Valdes J.H."/>
            <person name="Van Kan J.A.L."/>
        </authorList>
    </citation>
    <scope>NUCLEOTIDE SEQUENCE [LARGE SCALE GENOMIC DNA]</scope>
    <source>
        <strain evidence="1 2">MUCL2830</strain>
    </source>
</reference>
<dbReference type="OrthoDB" id="6359816at2759"/>
<evidence type="ECO:0000313" key="2">
    <source>
        <dbReference type="Proteomes" id="UP000297299"/>
    </source>
</evidence>
<proteinExistence type="predicted"/>
<dbReference type="InterPro" id="IPR011333">
    <property type="entry name" value="SKP1/BTB/POZ_sf"/>
</dbReference>
<accession>A0A4Y8D513</accession>
<dbReference type="SUPFAM" id="SSF54695">
    <property type="entry name" value="POZ domain"/>
    <property type="match status" value="1"/>
</dbReference>
<sequence>MFNGGFSESTTNSSVLREDSTEVFDVLADWVYTNRLPPEFAFWSFDLAVEVYIFADKTCLTGLMDQVMDKIQARYPLGPAGALRLYSKLPRGSKLLLFALYTTIRSSLLTTRPFRR</sequence>
<dbReference type="AlphaFoldDB" id="A0A4Y8D513"/>
<name>A0A4Y8D513_9HELO</name>
<evidence type="ECO:0008006" key="3">
    <source>
        <dbReference type="Google" id="ProtNLM"/>
    </source>
</evidence>
<comment type="caution">
    <text evidence="1">The sequence shown here is derived from an EMBL/GenBank/DDBJ whole genome shotgun (WGS) entry which is preliminary data.</text>
</comment>
<dbReference type="EMBL" id="PHWZ01000115">
    <property type="protein sequence ID" value="TEY69494.1"/>
    <property type="molecule type" value="Genomic_DNA"/>
</dbReference>
<gene>
    <name evidence="1" type="ORF">BOTCAL_0115g00140</name>
</gene>
<organism evidence="1 2">
    <name type="scientific">Botryotinia calthae</name>
    <dbReference type="NCBI Taxonomy" id="38488"/>
    <lineage>
        <taxon>Eukaryota</taxon>
        <taxon>Fungi</taxon>
        <taxon>Dikarya</taxon>
        <taxon>Ascomycota</taxon>
        <taxon>Pezizomycotina</taxon>
        <taxon>Leotiomycetes</taxon>
        <taxon>Helotiales</taxon>
        <taxon>Sclerotiniaceae</taxon>
        <taxon>Botryotinia</taxon>
    </lineage>
</organism>
<protein>
    <recommendedName>
        <fullName evidence="3">BTB domain-containing protein</fullName>
    </recommendedName>
</protein>
<dbReference type="Proteomes" id="UP000297299">
    <property type="component" value="Unassembled WGS sequence"/>
</dbReference>
<dbReference type="Gene3D" id="3.30.710.10">
    <property type="entry name" value="Potassium Channel Kv1.1, Chain A"/>
    <property type="match status" value="1"/>
</dbReference>
<keyword evidence="2" id="KW-1185">Reference proteome</keyword>
<evidence type="ECO:0000313" key="1">
    <source>
        <dbReference type="EMBL" id="TEY69494.1"/>
    </source>
</evidence>